<sequence>MPHLKGKYKGKTGKIDVVEDIIGTEELSGTYEGRKHNWKILKREKMIKEKMERDHLDNMRKRREDEIRKTLVDVGYVEEVNRRIGLLLTWCLSPDAYRYLSMIKATEPLICQEMMEHLLSPMDIKRVDEYLAAIQSRGHGPRKRVTLDAVIKLERKIKKIKGKILVERDGKRQEFGRRLS</sequence>
<organism evidence="1">
    <name type="scientific">marine sediment metagenome</name>
    <dbReference type="NCBI Taxonomy" id="412755"/>
    <lineage>
        <taxon>unclassified sequences</taxon>
        <taxon>metagenomes</taxon>
        <taxon>ecological metagenomes</taxon>
    </lineage>
</organism>
<accession>A0A0F9R046</accession>
<protein>
    <submittedName>
        <fullName evidence="1">Uncharacterized protein</fullName>
    </submittedName>
</protein>
<dbReference type="EMBL" id="LAZR01001574">
    <property type="protein sequence ID" value="KKN42547.1"/>
    <property type="molecule type" value="Genomic_DNA"/>
</dbReference>
<dbReference type="AlphaFoldDB" id="A0A0F9R046"/>
<name>A0A0F9R046_9ZZZZ</name>
<reference evidence="1" key="1">
    <citation type="journal article" date="2015" name="Nature">
        <title>Complex archaea that bridge the gap between prokaryotes and eukaryotes.</title>
        <authorList>
            <person name="Spang A."/>
            <person name="Saw J.H."/>
            <person name="Jorgensen S.L."/>
            <person name="Zaremba-Niedzwiedzka K."/>
            <person name="Martijn J."/>
            <person name="Lind A.E."/>
            <person name="van Eijk R."/>
            <person name="Schleper C."/>
            <person name="Guy L."/>
            <person name="Ettema T.J."/>
        </authorList>
    </citation>
    <scope>NUCLEOTIDE SEQUENCE</scope>
</reference>
<proteinExistence type="predicted"/>
<comment type="caution">
    <text evidence="1">The sequence shown here is derived from an EMBL/GenBank/DDBJ whole genome shotgun (WGS) entry which is preliminary data.</text>
</comment>
<evidence type="ECO:0000313" key="1">
    <source>
        <dbReference type="EMBL" id="KKN42547.1"/>
    </source>
</evidence>
<gene>
    <name evidence="1" type="ORF">LCGC14_0712330</name>
</gene>